<dbReference type="EMBL" id="LC185710">
    <property type="protein sequence ID" value="BAW98472.1"/>
    <property type="molecule type" value="Genomic_RNA"/>
</dbReference>
<accession>A0A1Q2U3D1</accession>
<proteinExistence type="predicted"/>
<organism evidence="1">
    <name type="scientific">Bovine group B rotavirus</name>
    <dbReference type="NCBI Taxonomy" id="35334"/>
    <lineage>
        <taxon>Viruses</taxon>
        <taxon>Riboviria</taxon>
        <taxon>Orthornavirae</taxon>
        <taxon>Duplornaviricota</taxon>
        <taxon>Resentoviricetes</taxon>
        <taxon>Reovirales</taxon>
        <taxon>Sedoreoviridae</taxon>
        <taxon>Rotavirus</taxon>
        <taxon>Rotavirus betagastroenteritidis</taxon>
        <taxon>Rotavirus B</taxon>
    </lineage>
</organism>
<evidence type="ECO:0000313" key="1">
    <source>
        <dbReference type="EMBL" id="BAW98472.1"/>
    </source>
</evidence>
<protein>
    <submittedName>
        <fullName evidence="1">NSP2</fullName>
    </submittedName>
</protein>
<reference evidence="1" key="1">
    <citation type="journal article" date="2017" name="Infect. Genet. Evol.">
        <title>Diversity in VP3, NSP3, and NSP4 of rotavirus B detected from Japanese cattle.</title>
        <authorList>
            <person name="Hayashi-Miyamoto M."/>
            <person name="Murakami T."/>
            <person name="Minami-Fukuda F."/>
            <person name="Tsuchiaka S."/>
            <person name="Kishimoto M."/>
            <person name="Sano K."/>
            <person name="Naoi Y."/>
            <person name="Asano K."/>
            <person name="Ichimaru T."/>
            <person name="Haga K."/>
            <person name="Omatsu T."/>
            <person name="Katayama Y."/>
            <person name="Oba M."/>
            <person name="Aoki H."/>
            <person name="Shirai J."/>
            <person name="Ishida M."/>
            <person name="Katayama K."/>
            <person name="Mizutani T."/>
            <person name="Nagai M."/>
        </authorList>
    </citation>
    <scope>NUCLEOTIDE SEQUENCE</scope>
    <source>
        <strain evidence="1">RVB/Cow-wt/JPN/G-2006/2006/G3P[X]</strain>
    </source>
</reference>
<name>A0A1Q2U3D1_9REOV</name>
<sequence length="300" mass="34516">MTQSISIADFIVKTEDGFMPSDRENIVLDRYLSKELKELRDKYKDEKNDRASLRIKMFLTPAPSRRFTQRGVVPMRELKTTSDLTTSMFNLITDWLLSVLADEEMAESFEQFVESKFPDIFASADKLARFAQRLEDKRDIMHRNPSKALNAFGACFWAVKPTYVTEGKCNVVRATDDSIILEFEPIPEHLRCGRTRSTFYKLYPLSEEAPVTGMIALRGVAGNQFLMYHGHGHIRTVPYHEMSDAIRSFAKKKSDELEAIAKSLLAVHCGQKFMNMLDQIRSKQKIDDIITQAKQNDRKK</sequence>